<dbReference type="GO" id="GO:0016491">
    <property type="term" value="F:oxidoreductase activity"/>
    <property type="evidence" value="ECO:0007669"/>
    <property type="project" value="UniProtKB-KW"/>
</dbReference>
<dbReference type="AlphaFoldDB" id="A0A501WVH8"/>
<organism evidence="3 4">
    <name type="scientific">Maribrevibacterium harenarium</name>
    <dbReference type="NCBI Taxonomy" id="2589817"/>
    <lineage>
        <taxon>Bacteria</taxon>
        <taxon>Pseudomonadati</taxon>
        <taxon>Pseudomonadota</taxon>
        <taxon>Gammaproteobacteria</taxon>
        <taxon>Oceanospirillales</taxon>
        <taxon>Oceanospirillaceae</taxon>
        <taxon>Maribrevibacterium</taxon>
    </lineage>
</organism>
<reference evidence="3 4" key="1">
    <citation type="submission" date="2019-06" db="EMBL/GenBank/DDBJ databases">
        <title>A novel bacterium of genus Marinomonas, isolated from coastal sand.</title>
        <authorList>
            <person name="Huang H."/>
            <person name="Mo K."/>
            <person name="Hu Y."/>
        </authorList>
    </citation>
    <scope>NUCLEOTIDE SEQUENCE [LARGE SCALE GENOMIC DNA]</scope>
    <source>
        <strain evidence="3 4">HB171799</strain>
    </source>
</reference>
<evidence type="ECO:0000313" key="3">
    <source>
        <dbReference type="EMBL" id="TPE52305.1"/>
    </source>
</evidence>
<name>A0A501WVH8_9GAMM</name>
<keyword evidence="1" id="KW-0560">Oxidoreductase</keyword>
<evidence type="ECO:0000256" key="1">
    <source>
        <dbReference type="ARBA" id="ARBA00023002"/>
    </source>
</evidence>
<gene>
    <name evidence="3" type="ORF">FJM67_07655</name>
</gene>
<dbReference type="PANTHER" id="PTHR43364">
    <property type="entry name" value="NADH-SPECIFIC METHYLGLYOXAL REDUCTASE-RELATED"/>
    <property type="match status" value="1"/>
</dbReference>
<dbReference type="InterPro" id="IPR023210">
    <property type="entry name" value="NADP_OxRdtase_dom"/>
</dbReference>
<evidence type="ECO:0000313" key="4">
    <source>
        <dbReference type="Proteomes" id="UP000315901"/>
    </source>
</evidence>
<dbReference type="CDD" id="cd19094">
    <property type="entry name" value="AKR_Tas-like"/>
    <property type="match status" value="1"/>
</dbReference>
<feature type="domain" description="NADP-dependent oxidoreductase" evidence="2">
    <location>
        <begin position="16"/>
        <end position="339"/>
    </location>
</feature>
<dbReference type="InterPro" id="IPR050523">
    <property type="entry name" value="AKR_Detox_Biosynth"/>
</dbReference>
<evidence type="ECO:0000259" key="2">
    <source>
        <dbReference type="Pfam" id="PF00248"/>
    </source>
</evidence>
<dbReference type="OrthoDB" id="9772407at2"/>
<comment type="caution">
    <text evidence="3">The sequence shown here is derived from an EMBL/GenBank/DDBJ whole genome shotgun (WGS) entry which is preliminary data.</text>
</comment>
<dbReference type="PANTHER" id="PTHR43364:SF4">
    <property type="entry name" value="NAD(P)-LINKED OXIDOREDUCTASE SUPERFAMILY PROTEIN"/>
    <property type="match status" value="1"/>
</dbReference>
<dbReference type="Proteomes" id="UP000315901">
    <property type="component" value="Unassembled WGS sequence"/>
</dbReference>
<dbReference type="EMBL" id="VFRR01000012">
    <property type="protein sequence ID" value="TPE52305.1"/>
    <property type="molecule type" value="Genomic_DNA"/>
</dbReference>
<protein>
    <submittedName>
        <fullName evidence="3">Aldo/keto reductase</fullName>
    </submittedName>
</protein>
<dbReference type="InterPro" id="IPR036812">
    <property type="entry name" value="NAD(P)_OxRdtase_dom_sf"/>
</dbReference>
<sequence>MKYTELGKTGLQVSRVCLGTMTWGTQNTQADADQQIEYALARGINFMDTAEMYAVPPSPATYGKTEAIIGDWISRNPSRREEFVLATKIAGNGLHYIREGGDITGEAVIKSVDQSLERLQTDYIDLYQLHWPNRVSPHFAKHWPGRINFSDVDRDAHVAQMLEILQALDVCVKAGKIRHFGLSDDTTWGIHQYLQLAEKYDLPRVASVQNEFSLLHAKDWPYLLEHCVHEDVAYLPWSPLAAGALSGKYIDGARPEGSRWSFAQRNGLFRDTAQSNAAIKGYKEVAEKHGLSLVQMALAWVDQVDGVTSTIIGSTSMSQLEEDIDAFELALSDEVLKDIGDVFRQYPSPY</sequence>
<dbReference type="InterPro" id="IPR020471">
    <property type="entry name" value="AKR"/>
</dbReference>
<proteinExistence type="predicted"/>
<keyword evidence="4" id="KW-1185">Reference proteome</keyword>
<dbReference type="PRINTS" id="PR00069">
    <property type="entry name" value="ALDKETRDTASE"/>
</dbReference>
<dbReference type="SUPFAM" id="SSF51430">
    <property type="entry name" value="NAD(P)-linked oxidoreductase"/>
    <property type="match status" value="1"/>
</dbReference>
<dbReference type="Pfam" id="PF00248">
    <property type="entry name" value="Aldo_ket_red"/>
    <property type="match status" value="1"/>
</dbReference>
<dbReference type="Gene3D" id="3.20.20.100">
    <property type="entry name" value="NADP-dependent oxidoreductase domain"/>
    <property type="match status" value="1"/>
</dbReference>
<accession>A0A501WVH8</accession>
<dbReference type="RefSeq" id="WP_140588206.1">
    <property type="nucleotide sequence ID" value="NZ_VFRR01000012.1"/>
</dbReference>